<evidence type="ECO:0000313" key="8">
    <source>
        <dbReference type="Proteomes" id="UP001281305"/>
    </source>
</evidence>
<keyword evidence="4 5" id="KW-0472">Membrane</keyword>
<reference evidence="7 8" key="1">
    <citation type="submission" date="2024-02" db="EMBL/GenBank/DDBJ databases">
        <title>Roseovarius strain W115 nov., isolated from a marine algae.</title>
        <authorList>
            <person name="Lee M.W."/>
            <person name="Lee J.K."/>
            <person name="Kim J.M."/>
            <person name="Choi D.G."/>
            <person name="Baek J.H."/>
            <person name="Bayburt H."/>
            <person name="Jung J.J."/>
            <person name="Han D.M."/>
            <person name="Jeon C.O."/>
        </authorList>
    </citation>
    <scope>NUCLEOTIDE SEQUENCE [LARGE SCALE GENOMIC DNA]</scope>
    <source>
        <strain evidence="7 8">W115</strain>
    </source>
</reference>
<evidence type="ECO:0000256" key="3">
    <source>
        <dbReference type="ARBA" id="ARBA00022989"/>
    </source>
</evidence>
<protein>
    <submittedName>
        <fullName evidence="7">DUF202 domain-containing protein</fullName>
    </submittedName>
</protein>
<name>A0ABZ2THP9_9RHOB</name>
<evidence type="ECO:0000256" key="2">
    <source>
        <dbReference type="ARBA" id="ARBA00022692"/>
    </source>
</evidence>
<feature type="transmembrane region" description="Helical" evidence="5">
    <location>
        <begin position="99"/>
        <end position="121"/>
    </location>
</feature>
<feature type="domain" description="DUF202" evidence="6">
    <location>
        <begin position="21"/>
        <end position="85"/>
    </location>
</feature>
<keyword evidence="8" id="KW-1185">Reference proteome</keyword>
<evidence type="ECO:0000256" key="4">
    <source>
        <dbReference type="ARBA" id="ARBA00023136"/>
    </source>
</evidence>
<evidence type="ECO:0000313" key="7">
    <source>
        <dbReference type="EMBL" id="WYK19251.1"/>
    </source>
</evidence>
<dbReference type="EMBL" id="CP146606">
    <property type="protein sequence ID" value="WYK19251.1"/>
    <property type="molecule type" value="Genomic_DNA"/>
</dbReference>
<dbReference type="Pfam" id="PF02656">
    <property type="entry name" value="DUF202"/>
    <property type="match status" value="1"/>
</dbReference>
<dbReference type="Proteomes" id="UP001281305">
    <property type="component" value="Chromosome"/>
</dbReference>
<dbReference type="InterPro" id="IPR003807">
    <property type="entry name" value="DUF202"/>
</dbReference>
<evidence type="ECO:0000256" key="5">
    <source>
        <dbReference type="SAM" id="Phobius"/>
    </source>
</evidence>
<sequence length="123" mass="13535">MAEDSEPEEKARVRTEWAADRTIMANERTFSAWMGTGLGAVGVAIGLKAVFGAFEPTWAAKMVASLFLLIAILIYWSARTQARKTLMRLKEKDAEPMPVRNFTLLATVMTIATLATGAILWSL</sequence>
<feature type="transmembrane region" description="Helical" evidence="5">
    <location>
        <begin position="58"/>
        <end position="78"/>
    </location>
</feature>
<gene>
    <name evidence="7" type="ORF">RZS32_005070</name>
</gene>
<accession>A0ABZ2THP9</accession>
<comment type="subcellular location">
    <subcellularLocation>
        <location evidence="1">Endomembrane system</location>
        <topology evidence="1">Multi-pass membrane protein</topology>
    </subcellularLocation>
</comment>
<evidence type="ECO:0000256" key="1">
    <source>
        <dbReference type="ARBA" id="ARBA00004127"/>
    </source>
</evidence>
<dbReference type="RefSeq" id="WP_317055942.1">
    <property type="nucleotide sequence ID" value="NZ_CP146606.1"/>
</dbReference>
<keyword evidence="2 5" id="KW-0812">Transmembrane</keyword>
<evidence type="ECO:0000259" key="6">
    <source>
        <dbReference type="Pfam" id="PF02656"/>
    </source>
</evidence>
<organism evidence="7 8">
    <name type="scientific">Roseovarius rhodophyticola</name>
    <dbReference type="NCBI Taxonomy" id="3080827"/>
    <lineage>
        <taxon>Bacteria</taxon>
        <taxon>Pseudomonadati</taxon>
        <taxon>Pseudomonadota</taxon>
        <taxon>Alphaproteobacteria</taxon>
        <taxon>Rhodobacterales</taxon>
        <taxon>Roseobacteraceae</taxon>
        <taxon>Roseovarius</taxon>
    </lineage>
</organism>
<proteinExistence type="predicted"/>
<keyword evidence="3 5" id="KW-1133">Transmembrane helix</keyword>
<feature type="transmembrane region" description="Helical" evidence="5">
    <location>
        <begin position="30"/>
        <end position="52"/>
    </location>
</feature>